<keyword evidence="1" id="KW-0472">Membrane</keyword>
<name>A0A8J2VFW4_9BACL</name>
<dbReference type="AlphaFoldDB" id="A0A8J2VFW4"/>
<gene>
    <name evidence="2" type="ORF">GCM10011571_27440</name>
</gene>
<accession>A0A8J2VFW4</accession>
<dbReference type="EMBL" id="BMHQ01000010">
    <property type="protein sequence ID" value="GGE23888.1"/>
    <property type="molecule type" value="Genomic_DNA"/>
</dbReference>
<comment type="caution">
    <text evidence="2">The sequence shown here is derived from an EMBL/GenBank/DDBJ whole genome shotgun (WGS) entry which is preliminary data.</text>
</comment>
<keyword evidence="1" id="KW-0812">Transmembrane</keyword>
<keyword evidence="3" id="KW-1185">Reference proteome</keyword>
<sequence length="143" mass="17031">MEVKPIQQEKTPYRLLLHKKSRSLRLWEMGIFLAGFFFMLPFFEVRSPSFAIALIMFAAFVMLGAPAIYRLVYRPRYTLYADRLEIQFGRSKDVYNLKQLRPAYDFPYVYQWGNKRLYLLVSDAFLESLETRLEMIKHGLDAQ</sequence>
<reference evidence="2" key="1">
    <citation type="journal article" date="2014" name="Int. J. Syst. Evol. Microbiol.">
        <title>Complete genome sequence of Corynebacterium casei LMG S-19264T (=DSM 44701T), isolated from a smear-ripened cheese.</title>
        <authorList>
            <consortium name="US DOE Joint Genome Institute (JGI-PGF)"/>
            <person name="Walter F."/>
            <person name="Albersmeier A."/>
            <person name="Kalinowski J."/>
            <person name="Ruckert C."/>
        </authorList>
    </citation>
    <scope>NUCLEOTIDE SEQUENCE</scope>
    <source>
        <strain evidence="2">CGMCC 1.15179</strain>
    </source>
</reference>
<feature type="transmembrane region" description="Helical" evidence="1">
    <location>
        <begin position="24"/>
        <end position="43"/>
    </location>
</feature>
<evidence type="ECO:0000313" key="3">
    <source>
        <dbReference type="Proteomes" id="UP000625210"/>
    </source>
</evidence>
<dbReference type="Proteomes" id="UP000625210">
    <property type="component" value="Unassembled WGS sequence"/>
</dbReference>
<evidence type="ECO:0000256" key="1">
    <source>
        <dbReference type="SAM" id="Phobius"/>
    </source>
</evidence>
<protein>
    <submittedName>
        <fullName evidence="2">Uncharacterized protein</fullName>
    </submittedName>
</protein>
<feature type="transmembrane region" description="Helical" evidence="1">
    <location>
        <begin position="49"/>
        <end position="69"/>
    </location>
</feature>
<keyword evidence="1" id="KW-1133">Transmembrane helix</keyword>
<evidence type="ECO:0000313" key="2">
    <source>
        <dbReference type="EMBL" id="GGE23888.1"/>
    </source>
</evidence>
<proteinExistence type="predicted"/>
<reference evidence="2" key="2">
    <citation type="submission" date="2020-09" db="EMBL/GenBank/DDBJ databases">
        <authorList>
            <person name="Sun Q."/>
            <person name="Zhou Y."/>
        </authorList>
    </citation>
    <scope>NUCLEOTIDE SEQUENCE</scope>
    <source>
        <strain evidence="2">CGMCC 1.15179</strain>
    </source>
</reference>
<organism evidence="2 3">
    <name type="scientific">Marinithermofilum abyssi</name>
    <dbReference type="NCBI Taxonomy" id="1571185"/>
    <lineage>
        <taxon>Bacteria</taxon>
        <taxon>Bacillati</taxon>
        <taxon>Bacillota</taxon>
        <taxon>Bacilli</taxon>
        <taxon>Bacillales</taxon>
        <taxon>Thermoactinomycetaceae</taxon>
        <taxon>Marinithermofilum</taxon>
    </lineage>
</organism>